<evidence type="ECO:0000256" key="1">
    <source>
        <dbReference type="SAM" id="MobiDB-lite"/>
    </source>
</evidence>
<feature type="region of interest" description="Disordered" evidence="1">
    <location>
        <begin position="130"/>
        <end position="197"/>
    </location>
</feature>
<evidence type="ECO:0000313" key="3">
    <source>
        <dbReference type="Proteomes" id="UP000217790"/>
    </source>
</evidence>
<keyword evidence="3" id="KW-1185">Reference proteome</keyword>
<organism evidence="2 3">
    <name type="scientific">Armillaria gallica</name>
    <name type="common">Bulbous honey fungus</name>
    <name type="synonym">Armillaria bulbosa</name>
    <dbReference type="NCBI Taxonomy" id="47427"/>
    <lineage>
        <taxon>Eukaryota</taxon>
        <taxon>Fungi</taxon>
        <taxon>Dikarya</taxon>
        <taxon>Basidiomycota</taxon>
        <taxon>Agaricomycotina</taxon>
        <taxon>Agaricomycetes</taxon>
        <taxon>Agaricomycetidae</taxon>
        <taxon>Agaricales</taxon>
        <taxon>Marasmiineae</taxon>
        <taxon>Physalacriaceae</taxon>
        <taxon>Armillaria</taxon>
    </lineage>
</organism>
<protein>
    <submittedName>
        <fullName evidence="2">Uncharacterized protein</fullName>
    </submittedName>
</protein>
<dbReference type="AlphaFoldDB" id="A0A2H3E4F8"/>
<feature type="compositionally biased region" description="Basic and acidic residues" evidence="1">
    <location>
        <begin position="79"/>
        <end position="93"/>
    </location>
</feature>
<dbReference type="InParanoid" id="A0A2H3E4F8"/>
<dbReference type="Proteomes" id="UP000217790">
    <property type="component" value="Unassembled WGS sequence"/>
</dbReference>
<evidence type="ECO:0000313" key="2">
    <source>
        <dbReference type="EMBL" id="PBK94566.1"/>
    </source>
</evidence>
<feature type="region of interest" description="Disordered" evidence="1">
    <location>
        <begin position="79"/>
        <end position="118"/>
    </location>
</feature>
<proteinExistence type="predicted"/>
<accession>A0A2H3E4F8</accession>
<feature type="compositionally biased region" description="Basic and acidic residues" evidence="1">
    <location>
        <begin position="299"/>
        <end position="311"/>
    </location>
</feature>
<sequence>MAHHPDSAASFELDRNVWAEPDPWSGWEDAHPDLDPDYPSITRWMDKNIPAFLREWPIPMGDLRPATFELPDALMERDPVPSYERRDPQELPRAHPRPLQPEEHNSIPFPTTTQHRPTRTICVVKGPALGYSPWPTEDSDTNPNNEPRPSTHTLSDQMTTLSTQEGLTTSGPSSRRSTERFSAPIEQQPGSSGDRILNDDSSGLTLGTHKYGWTSTSLLKAATQSWENTLTPTWSCGYMPTEPGTSIHPTWDRGFPMHSRAPPMNRQYSQQASAHWPSYTRNGLRSKDFNFDRETFGQAIEDDRGDPHQYWHEPGPLPDVPPDPHCPGYYTGPRTS</sequence>
<feature type="region of interest" description="Disordered" evidence="1">
    <location>
        <begin position="299"/>
        <end position="336"/>
    </location>
</feature>
<dbReference type="EMBL" id="KZ293653">
    <property type="protein sequence ID" value="PBK94566.1"/>
    <property type="molecule type" value="Genomic_DNA"/>
</dbReference>
<reference evidence="3" key="1">
    <citation type="journal article" date="2017" name="Nat. Ecol. Evol.">
        <title>Genome expansion and lineage-specific genetic innovations in the forest pathogenic fungi Armillaria.</title>
        <authorList>
            <person name="Sipos G."/>
            <person name="Prasanna A.N."/>
            <person name="Walter M.C."/>
            <person name="O'Connor E."/>
            <person name="Balint B."/>
            <person name="Krizsan K."/>
            <person name="Kiss B."/>
            <person name="Hess J."/>
            <person name="Varga T."/>
            <person name="Slot J."/>
            <person name="Riley R."/>
            <person name="Boka B."/>
            <person name="Rigling D."/>
            <person name="Barry K."/>
            <person name="Lee J."/>
            <person name="Mihaltcheva S."/>
            <person name="LaButti K."/>
            <person name="Lipzen A."/>
            <person name="Waldron R."/>
            <person name="Moloney N.M."/>
            <person name="Sperisen C."/>
            <person name="Kredics L."/>
            <person name="Vagvoelgyi C."/>
            <person name="Patrignani A."/>
            <person name="Fitzpatrick D."/>
            <person name="Nagy I."/>
            <person name="Doyle S."/>
            <person name="Anderson J.B."/>
            <person name="Grigoriev I.V."/>
            <person name="Gueldener U."/>
            <person name="Muensterkoetter M."/>
            <person name="Nagy L.G."/>
        </authorList>
    </citation>
    <scope>NUCLEOTIDE SEQUENCE [LARGE SCALE GENOMIC DNA]</scope>
    <source>
        <strain evidence="3">Ar21-2</strain>
    </source>
</reference>
<feature type="compositionally biased region" description="Polar residues" evidence="1">
    <location>
        <begin position="141"/>
        <end position="175"/>
    </location>
</feature>
<name>A0A2H3E4F8_ARMGA</name>
<gene>
    <name evidence="2" type="ORF">ARMGADRAFT_1078415</name>
</gene>
<feature type="compositionally biased region" description="Pro residues" evidence="1">
    <location>
        <begin position="315"/>
        <end position="325"/>
    </location>
</feature>